<dbReference type="OrthoDB" id="9816005at2"/>
<dbReference type="STRING" id="1122619.GCA_000373745_02473"/>
<evidence type="ECO:0000256" key="1">
    <source>
        <dbReference type="ARBA" id="ARBA00004167"/>
    </source>
</evidence>
<evidence type="ECO:0000256" key="6">
    <source>
        <dbReference type="ARBA" id="ARBA00022927"/>
    </source>
</evidence>
<dbReference type="RefSeq" id="WP_018575654.1">
    <property type="nucleotide sequence ID" value="NZ_CP065725.1"/>
</dbReference>
<evidence type="ECO:0000256" key="11">
    <source>
        <dbReference type="SAM" id="MobiDB-lite"/>
    </source>
</evidence>
<evidence type="ECO:0000256" key="7">
    <source>
        <dbReference type="ARBA" id="ARBA00022989"/>
    </source>
</evidence>
<dbReference type="PRINTS" id="PR01506">
    <property type="entry name" value="TATBPROTEIN"/>
</dbReference>
<keyword evidence="6 10" id="KW-0653">Protein transport</keyword>
<dbReference type="Gene3D" id="1.20.5.3310">
    <property type="match status" value="1"/>
</dbReference>
<dbReference type="InterPro" id="IPR018448">
    <property type="entry name" value="TatB"/>
</dbReference>
<evidence type="ECO:0000313" key="14">
    <source>
        <dbReference type="Proteomes" id="UP000254603"/>
    </source>
</evidence>
<evidence type="ECO:0000256" key="5">
    <source>
        <dbReference type="ARBA" id="ARBA00022692"/>
    </source>
</evidence>
<gene>
    <name evidence="10 13" type="primary">tatB</name>
    <name evidence="12" type="ORF">I6G29_05970</name>
    <name evidence="13" type="ORF">NCTC11997_01250</name>
</gene>
<reference evidence="13 14" key="1">
    <citation type="submission" date="2018-06" db="EMBL/GenBank/DDBJ databases">
        <authorList>
            <consortium name="Pathogen Informatics"/>
            <person name="Doyle S."/>
        </authorList>
    </citation>
    <scope>NUCLEOTIDE SEQUENCE [LARGE SCALE GENOMIC DNA]</scope>
    <source>
        <strain evidence="13 14">NCTC11997</strain>
    </source>
</reference>
<evidence type="ECO:0000313" key="13">
    <source>
        <dbReference type="EMBL" id="SUA53626.1"/>
    </source>
</evidence>
<evidence type="ECO:0000313" key="12">
    <source>
        <dbReference type="EMBL" id="QPT41077.1"/>
    </source>
</evidence>
<evidence type="ECO:0000256" key="4">
    <source>
        <dbReference type="ARBA" id="ARBA00022519"/>
    </source>
</evidence>
<dbReference type="EMBL" id="CP065725">
    <property type="protein sequence ID" value="QPT41077.1"/>
    <property type="molecule type" value="Genomic_DNA"/>
</dbReference>
<name>A0A378XGE8_9BURK</name>
<dbReference type="PANTHER" id="PTHR33162:SF1">
    <property type="entry name" value="SEC-INDEPENDENT PROTEIN TRANSLOCASE PROTEIN TATA, CHLOROPLASTIC"/>
    <property type="match status" value="1"/>
</dbReference>
<dbReference type="GO" id="GO:0033281">
    <property type="term" value="C:TAT protein transport complex"/>
    <property type="evidence" value="ECO:0007669"/>
    <property type="project" value="UniProtKB-UniRule"/>
</dbReference>
<dbReference type="InterPro" id="IPR003369">
    <property type="entry name" value="TatA/B/E"/>
</dbReference>
<sequence length="338" mass="35805">MFGLSLSEIFIIALVALIVIGPERLPKTARALGLLVGRAQRYVNDIKSDIEREMHVEDIKKFKDEVASNVTQVKSSVEGEIASVTDPLKKISNPLDAVKSEVTDLEKQLKGDLNPLPDLKELAIDKSVKEAVANPLSSASKSAAVKATDTVAKAGKTTGVTAMGVVSDAKAEVIEPSQAFSVNPSASFAPTSTLVDAHQSTVAGGSLIYPDENDDSVASAADVIQQRWSAADEQVSTDGSAPQQVAGIYDGPTFEPLEAPEPSPEEREAWGQDSTAFIEDSASPVDADRSLEGLALWEQMPQEPSDEEQVVRGQDGQAIADANTQDKKNSNDHGGLNV</sequence>
<evidence type="ECO:0000313" key="15">
    <source>
        <dbReference type="Proteomes" id="UP000594903"/>
    </source>
</evidence>
<proteinExistence type="inferred from homology"/>
<dbReference type="PANTHER" id="PTHR33162">
    <property type="entry name" value="SEC-INDEPENDENT PROTEIN TRANSLOCASE PROTEIN TATA, CHLOROPLASTIC"/>
    <property type="match status" value="1"/>
</dbReference>
<keyword evidence="7 10" id="KW-1133">Transmembrane helix</keyword>
<organism evidence="13 14">
    <name type="scientific">Oligella ureolytica</name>
    <dbReference type="NCBI Taxonomy" id="90244"/>
    <lineage>
        <taxon>Bacteria</taxon>
        <taxon>Pseudomonadati</taxon>
        <taxon>Pseudomonadota</taxon>
        <taxon>Betaproteobacteria</taxon>
        <taxon>Burkholderiales</taxon>
        <taxon>Alcaligenaceae</taxon>
        <taxon>Oligella</taxon>
    </lineage>
</organism>
<evidence type="ECO:0000256" key="8">
    <source>
        <dbReference type="ARBA" id="ARBA00023010"/>
    </source>
</evidence>
<dbReference type="Proteomes" id="UP000594903">
    <property type="component" value="Chromosome"/>
</dbReference>
<keyword evidence="9 10" id="KW-0472">Membrane</keyword>
<keyword evidence="4" id="KW-0997">Cell inner membrane</keyword>
<dbReference type="GO" id="GO:0008320">
    <property type="term" value="F:protein transmembrane transporter activity"/>
    <property type="evidence" value="ECO:0007669"/>
    <property type="project" value="UniProtKB-UniRule"/>
</dbReference>
<dbReference type="Proteomes" id="UP000254603">
    <property type="component" value="Unassembled WGS sequence"/>
</dbReference>
<evidence type="ECO:0000256" key="9">
    <source>
        <dbReference type="ARBA" id="ARBA00023136"/>
    </source>
</evidence>
<keyword evidence="8 10" id="KW-0811">Translocation</keyword>
<evidence type="ECO:0000256" key="10">
    <source>
        <dbReference type="HAMAP-Rule" id="MF_00237"/>
    </source>
</evidence>
<keyword evidence="3 10" id="KW-1003">Cell membrane</keyword>
<dbReference type="Pfam" id="PF02416">
    <property type="entry name" value="TatA_B_E"/>
    <property type="match status" value="1"/>
</dbReference>
<evidence type="ECO:0000256" key="2">
    <source>
        <dbReference type="ARBA" id="ARBA00022448"/>
    </source>
</evidence>
<comment type="subcellular location">
    <subcellularLocation>
        <location evidence="10">Cell membrane</location>
        <topology evidence="10">Single-pass membrane protein</topology>
    </subcellularLocation>
    <subcellularLocation>
        <location evidence="1">Membrane</location>
        <topology evidence="1">Single-pass membrane protein</topology>
    </subcellularLocation>
</comment>
<comment type="subunit">
    <text evidence="10">The Tat system comprises two distinct complexes: a TatABC complex, containing multiple copies of TatA, TatB and TatC subunits, and a separate TatA complex, containing only TatA subunits. Substrates initially bind to the TatABC complex, which probably triggers association of the separate TatA complex to form the active translocon.</text>
</comment>
<keyword evidence="2 10" id="KW-0813">Transport</keyword>
<feature type="region of interest" description="Disordered" evidence="11">
    <location>
        <begin position="229"/>
        <end position="338"/>
    </location>
</feature>
<comment type="similarity">
    <text evidence="10">Belongs to the TatB family.</text>
</comment>
<dbReference type="AlphaFoldDB" id="A0A378XGE8"/>
<keyword evidence="15" id="KW-1185">Reference proteome</keyword>
<protein>
    <recommendedName>
        <fullName evidence="10">Sec-independent protein translocase protein TatB</fullName>
    </recommendedName>
</protein>
<dbReference type="EMBL" id="UGSB01000001">
    <property type="protein sequence ID" value="SUA53626.1"/>
    <property type="molecule type" value="Genomic_DNA"/>
</dbReference>
<reference evidence="12 15" key="2">
    <citation type="submission" date="2020-12" db="EMBL/GenBank/DDBJ databases">
        <title>FDA dAtabase for Regulatory Grade micrObial Sequences (FDA-ARGOS): Supporting development and validation of Infectious Disease Dx tests.</title>
        <authorList>
            <person name="Sproer C."/>
            <person name="Gronow S."/>
            <person name="Severitt S."/>
            <person name="Schroder I."/>
            <person name="Tallon L."/>
            <person name="Sadzewicz L."/>
            <person name="Zhao X."/>
            <person name="Boylan J."/>
            <person name="Ott S."/>
            <person name="Bowen H."/>
            <person name="Vavikolanu K."/>
            <person name="Mehta A."/>
            <person name="Aluvathingal J."/>
            <person name="Nadendla S."/>
            <person name="Lowell S."/>
            <person name="Myers T."/>
            <person name="Yan Y."/>
            <person name="Sichtig H."/>
        </authorList>
    </citation>
    <scope>NUCLEOTIDE SEQUENCE [LARGE SCALE GENOMIC DNA]</scope>
    <source>
        <strain evidence="12 15">FDAARGOS_872</strain>
    </source>
</reference>
<dbReference type="HAMAP" id="MF_00237">
    <property type="entry name" value="TatB"/>
    <property type="match status" value="1"/>
</dbReference>
<keyword evidence="5 10" id="KW-0812">Transmembrane</keyword>
<comment type="function">
    <text evidence="10">Part of the twin-arginine translocation (Tat) system that transports large folded proteins containing a characteristic twin-arginine motif in their signal peptide across membranes. Together with TatC, TatB is part of a receptor directly interacting with Tat signal peptides. TatB may form an oligomeric binding site that transiently accommodates folded Tat precursor proteins before their translocation.</text>
</comment>
<dbReference type="NCBIfam" id="TIGR01410">
    <property type="entry name" value="tatB"/>
    <property type="match status" value="1"/>
</dbReference>
<dbReference type="GO" id="GO:0043953">
    <property type="term" value="P:protein transport by the Tat complex"/>
    <property type="evidence" value="ECO:0007669"/>
    <property type="project" value="UniProtKB-UniRule"/>
</dbReference>
<evidence type="ECO:0000256" key="3">
    <source>
        <dbReference type="ARBA" id="ARBA00022475"/>
    </source>
</evidence>
<accession>A0A378XGE8</accession>
<feature type="compositionally biased region" description="Polar residues" evidence="11">
    <location>
        <begin position="234"/>
        <end position="243"/>
    </location>
</feature>